<feature type="region of interest" description="Disordered" evidence="1">
    <location>
        <begin position="189"/>
        <end position="213"/>
    </location>
</feature>
<proteinExistence type="predicted"/>
<comment type="caution">
    <text evidence="2">The sequence shown here is derived from an EMBL/GenBank/DDBJ whole genome shotgun (WGS) entry which is preliminary data.</text>
</comment>
<feature type="compositionally biased region" description="Basic and acidic residues" evidence="1">
    <location>
        <begin position="203"/>
        <end position="213"/>
    </location>
</feature>
<protein>
    <recommendedName>
        <fullName evidence="3">Secretin/TonB short N-terminal domain-containing protein</fullName>
    </recommendedName>
</protein>
<evidence type="ECO:0000256" key="1">
    <source>
        <dbReference type="SAM" id="MobiDB-lite"/>
    </source>
</evidence>
<dbReference type="EMBL" id="BARU01006201">
    <property type="protein sequence ID" value="GAH45951.1"/>
    <property type="molecule type" value="Genomic_DNA"/>
</dbReference>
<name>X1FJZ0_9ZZZZ</name>
<dbReference type="Gene3D" id="3.30.1370.120">
    <property type="match status" value="1"/>
</dbReference>
<reference evidence="2" key="1">
    <citation type="journal article" date="2014" name="Front. Microbiol.">
        <title>High frequency of phylogenetically diverse reductive dehalogenase-homologous genes in deep subseafloor sedimentary metagenomes.</title>
        <authorList>
            <person name="Kawai M."/>
            <person name="Futagami T."/>
            <person name="Toyoda A."/>
            <person name="Takaki Y."/>
            <person name="Nishi S."/>
            <person name="Hori S."/>
            <person name="Arai W."/>
            <person name="Tsubouchi T."/>
            <person name="Morono Y."/>
            <person name="Uchiyama I."/>
            <person name="Ito T."/>
            <person name="Fujiyama A."/>
            <person name="Inagaki F."/>
            <person name="Takami H."/>
        </authorList>
    </citation>
    <scope>NUCLEOTIDE SEQUENCE</scope>
    <source>
        <strain evidence="2">Expedition CK06-06</strain>
    </source>
</reference>
<gene>
    <name evidence="2" type="ORF">S03H2_12174</name>
</gene>
<dbReference type="AlphaFoldDB" id="X1FJZ0"/>
<feature type="non-terminal residue" evidence="2">
    <location>
        <position position="213"/>
    </location>
</feature>
<dbReference type="InterPro" id="IPR038591">
    <property type="entry name" value="NolW-like_sf"/>
</dbReference>
<evidence type="ECO:0008006" key="3">
    <source>
        <dbReference type="Google" id="ProtNLM"/>
    </source>
</evidence>
<accession>X1FJZ0</accession>
<evidence type="ECO:0000313" key="2">
    <source>
        <dbReference type="EMBL" id="GAH45951.1"/>
    </source>
</evidence>
<organism evidence="2">
    <name type="scientific">marine sediment metagenome</name>
    <dbReference type="NCBI Taxonomy" id="412755"/>
    <lineage>
        <taxon>unclassified sequences</taxon>
        <taxon>metagenomes</taxon>
        <taxon>ecological metagenomes</taxon>
    </lineage>
</organism>
<sequence>MYLYRNSDGAVKAKKNLFVWGFVLFLMGTIAVGDVEQGSVEVIAGETVSAAEVDVSGGGAGASRGELIQFKCSEEKDFSIRDALAMLGSMCQKNIVPTPDVDGQLAFRRLSNVTFEEAMDAILGGKFEYEQKGNLVEVYPKGDKGRMKYEVFALHYISAAEASKLITPILSSDGTIGITSAAETGVPVGESISAQTGGGDTMSLRDTKGRIQA</sequence>